<dbReference type="GO" id="GO:0030026">
    <property type="term" value="P:intracellular manganese ion homeostasis"/>
    <property type="evidence" value="ECO:0007669"/>
    <property type="project" value="InterPro"/>
</dbReference>
<protein>
    <submittedName>
        <fullName evidence="6">VIT1/CCC1 family predicted Fe2+/Mn2+ transporter</fullName>
    </submittedName>
</protein>
<accession>A0A7W9SWF3</accession>
<dbReference type="RefSeq" id="WP_184204152.1">
    <property type="nucleotide sequence ID" value="NZ_JACHGW010000013.1"/>
</dbReference>
<feature type="transmembrane region" description="Helical" evidence="5">
    <location>
        <begin position="151"/>
        <end position="172"/>
    </location>
</feature>
<proteinExistence type="predicted"/>
<dbReference type="CDD" id="cd02435">
    <property type="entry name" value="CCC1"/>
    <property type="match status" value="1"/>
</dbReference>
<dbReference type="Pfam" id="PF01988">
    <property type="entry name" value="VIT1"/>
    <property type="match status" value="1"/>
</dbReference>
<comment type="caution">
    <text evidence="6">The sequence shown here is derived from an EMBL/GenBank/DDBJ whole genome shotgun (WGS) entry which is preliminary data.</text>
</comment>
<organism evidence="6 7">
    <name type="scientific">Armatimonas rosea</name>
    <dbReference type="NCBI Taxonomy" id="685828"/>
    <lineage>
        <taxon>Bacteria</taxon>
        <taxon>Bacillati</taxon>
        <taxon>Armatimonadota</taxon>
        <taxon>Armatimonadia</taxon>
        <taxon>Armatimonadales</taxon>
        <taxon>Armatimonadaceae</taxon>
        <taxon>Armatimonas</taxon>
    </lineage>
</organism>
<dbReference type="GO" id="GO:0005384">
    <property type="term" value="F:manganese ion transmembrane transporter activity"/>
    <property type="evidence" value="ECO:0007669"/>
    <property type="project" value="InterPro"/>
</dbReference>
<dbReference type="EMBL" id="JACHGW010000013">
    <property type="protein sequence ID" value="MBB6054071.1"/>
    <property type="molecule type" value="Genomic_DNA"/>
</dbReference>
<evidence type="ECO:0000256" key="4">
    <source>
        <dbReference type="ARBA" id="ARBA00023136"/>
    </source>
</evidence>
<gene>
    <name evidence="6" type="ORF">HNQ39_005918</name>
</gene>
<keyword evidence="3 5" id="KW-1133">Transmembrane helix</keyword>
<dbReference type="InterPro" id="IPR008217">
    <property type="entry name" value="Ccc1_fam"/>
</dbReference>
<evidence type="ECO:0000313" key="7">
    <source>
        <dbReference type="Proteomes" id="UP000520814"/>
    </source>
</evidence>
<evidence type="ECO:0000313" key="6">
    <source>
        <dbReference type="EMBL" id="MBB6054071.1"/>
    </source>
</evidence>
<feature type="transmembrane region" description="Helical" evidence="5">
    <location>
        <begin position="178"/>
        <end position="196"/>
    </location>
</feature>
<comment type="subcellular location">
    <subcellularLocation>
        <location evidence="1">Endomembrane system</location>
        <topology evidence="1">Multi-pass membrane protein</topology>
    </subcellularLocation>
</comment>
<evidence type="ECO:0000256" key="1">
    <source>
        <dbReference type="ARBA" id="ARBA00004127"/>
    </source>
</evidence>
<evidence type="ECO:0000256" key="3">
    <source>
        <dbReference type="ARBA" id="ARBA00022989"/>
    </source>
</evidence>
<keyword evidence="7" id="KW-1185">Reference proteome</keyword>
<dbReference type="GO" id="GO:0012505">
    <property type="term" value="C:endomembrane system"/>
    <property type="evidence" value="ECO:0007669"/>
    <property type="project" value="UniProtKB-SubCell"/>
</dbReference>
<sequence>MPTTPHVEKHFTSTEAVRDVVIGMSDGLTVPFALAAGLTGAIAASSVIVTAGLAEVAAGSIAMGLGGYLAARGDAEHYHSELAREHQEIRDEPEKEMAEVSHVLQEYGMAPDEAAILVERIRHRPEDWVRFMMRFELGLEEPNPHRVYKSAFTIGISYLVGGMIPLLPYFFVAQAQVGLLWSAGITAIALLVFGGVKGKATGTNAARSAIQTLLVGGVAATIAFLVARAFSHGG</sequence>
<feature type="transmembrane region" description="Helical" evidence="5">
    <location>
        <begin position="208"/>
        <end position="230"/>
    </location>
</feature>
<dbReference type="Proteomes" id="UP000520814">
    <property type="component" value="Unassembled WGS sequence"/>
</dbReference>
<evidence type="ECO:0000256" key="2">
    <source>
        <dbReference type="ARBA" id="ARBA00022692"/>
    </source>
</evidence>
<reference evidence="6 7" key="1">
    <citation type="submission" date="2020-08" db="EMBL/GenBank/DDBJ databases">
        <title>Genomic Encyclopedia of Type Strains, Phase IV (KMG-IV): sequencing the most valuable type-strain genomes for metagenomic binning, comparative biology and taxonomic classification.</title>
        <authorList>
            <person name="Goeker M."/>
        </authorList>
    </citation>
    <scope>NUCLEOTIDE SEQUENCE [LARGE SCALE GENOMIC DNA]</scope>
    <source>
        <strain evidence="6 7">DSM 23562</strain>
    </source>
</reference>
<evidence type="ECO:0000256" key="5">
    <source>
        <dbReference type="SAM" id="Phobius"/>
    </source>
</evidence>
<name>A0A7W9SWF3_ARMRO</name>
<keyword evidence="4 5" id="KW-0472">Membrane</keyword>
<keyword evidence="2 5" id="KW-0812">Transmembrane</keyword>
<dbReference type="AlphaFoldDB" id="A0A7W9SWF3"/>
<dbReference type="PANTHER" id="PTHR31851">
    <property type="entry name" value="FE(2+)/MN(2+) TRANSPORTER PCL1"/>
    <property type="match status" value="1"/>
</dbReference>